<keyword evidence="1" id="KW-1133">Transmembrane helix</keyword>
<keyword evidence="1" id="KW-0812">Transmembrane</keyword>
<protein>
    <submittedName>
        <fullName evidence="2">Uncharacterized protein</fullName>
    </submittedName>
</protein>
<accession>A0ABT1TNR8</accession>
<evidence type="ECO:0000313" key="3">
    <source>
        <dbReference type="Proteomes" id="UP001524570"/>
    </source>
</evidence>
<organism evidence="2 3">
    <name type="scientific">Methylomonas rosea</name>
    <dbReference type="NCBI Taxonomy" id="2952227"/>
    <lineage>
        <taxon>Bacteria</taxon>
        <taxon>Pseudomonadati</taxon>
        <taxon>Pseudomonadota</taxon>
        <taxon>Gammaproteobacteria</taxon>
        <taxon>Methylococcales</taxon>
        <taxon>Methylococcaceae</taxon>
        <taxon>Methylomonas</taxon>
    </lineage>
</organism>
<keyword evidence="1" id="KW-0472">Membrane</keyword>
<name>A0ABT1TNR8_9GAMM</name>
<dbReference type="EMBL" id="JANIBL010000006">
    <property type="protein sequence ID" value="MCQ8116424.1"/>
    <property type="molecule type" value="Genomic_DNA"/>
</dbReference>
<sequence>MKYHPGAIMIALISVTLSSYFVAAILFPDTGAKIVAGFQGEGAVVMWIALVALMLAVAFYVKTNKTLIDRVLTGRASTKEISDSFLTIGFFKKKD</sequence>
<reference evidence="2 3" key="1">
    <citation type="submission" date="2022-07" db="EMBL/GenBank/DDBJ databases">
        <title>Methylomonas rivi sp. nov., Methylomonas rosea sp. nov., Methylomonas aureus sp. nov. and Methylomonas subterranea sp. nov., four novel methanotrophs isolated from a freshwater creek and the deep terrestrial subsurface.</title>
        <authorList>
            <person name="Abin C."/>
            <person name="Sankaranarayanan K."/>
            <person name="Garner C."/>
            <person name="Sindelar R."/>
            <person name="Kotary K."/>
            <person name="Garner R."/>
            <person name="Barclay S."/>
            <person name="Lawson P."/>
            <person name="Krumholz L."/>
        </authorList>
    </citation>
    <scope>NUCLEOTIDE SEQUENCE [LARGE SCALE GENOMIC DNA]</scope>
    <source>
        <strain evidence="2 3">WSC-7</strain>
    </source>
</reference>
<evidence type="ECO:0000313" key="2">
    <source>
        <dbReference type="EMBL" id="MCQ8116424.1"/>
    </source>
</evidence>
<dbReference type="Proteomes" id="UP001524570">
    <property type="component" value="Unassembled WGS sequence"/>
</dbReference>
<keyword evidence="3" id="KW-1185">Reference proteome</keyword>
<evidence type="ECO:0000256" key="1">
    <source>
        <dbReference type="SAM" id="Phobius"/>
    </source>
</evidence>
<feature type="transmembrane region" description="Helical" evidence="1">
    <location>
        <begin position="7"/>
        <end position="27"/>
    </location>
</feature>
<feature type="transmembrane region" description="Helical" evidence="1">
    <location>
        <begin position="42"/>
        <end position="61"/>
    </location>
</feature>
<proteinExistence type="predicted"/>
<comment type="caution">
    <text evidence="2">The sequence shown here is derived from an EMBL/GenBank/DDBJ whole genome shotgun (WGS) entry which is preliminary data.</text>
</comment>
<dbReference type="RefSeq" id="WP_256605671.1">
    <property type="nucleotide sequence ID" value="NZ_JANIBL010000006.1"/>
</dbReference>
<gene>
    <name evidence="2" type="ORF">NP589_03240</name>
</gene>